<reference evidence="2" key="2">
    <citation type="submission" date="2023-11" db="UniProtKB">
        <authorList>
            <consortium name="WormBaseParasite"/>
        </authorList>
    </citation>
    <scope>IDENTIFICATION</scope>
</reference>
<protein>
    <recommendedName>
        <fullName evidence="3">Sulfotransferase domain-containing protein</fullName>
    </recommendedName>
</protein>
<proteinExistence type="predicted"/>
<keyword evidence="1" id="KW-1185">Reference proteome</keyword>
<evidence type="ECO:0008006" key="3">
    <source>
        <dbReference type="Google" id="ProtNLM"/>
    </source>
</evidence>
<sequence length="258" mass="29475">MSETSTSLLVIGAGLPRTGTKSLKKALEIIYCKPCYHMIEIVTKKHCDIGKWQTLFTEALNMTTDETMIHRGLSEILDGYVAVTDVPACAFYRELMSIHPNAKVILTVRDKNSWLSSVRHSVLPKSNDSYSQRLDKAKQALHLGNEINKMIMDSLRYAFQEDNLDIDNDEVLLECYEKYNKMVQETVPSERLLIHKLEDGWEPLCQFLNVTIPDGIAYPHVNTRDQIKELMELIGKNASPEELEAIFPEFHDVKFGQL</sequence>
<dbReference type="InterPro" id="IPR027417">
    <property type="entry name" value="P-loop_NTPase"/>
</dbReference>
<dbReference type="SUPFAM" id="SSF52540">
    <property type="entry name" value="P-loop containing nucleoside triphosphate hydrolases"/>
    <property type="match status" value="1"/>
</dbReference>
<evidence type="ECO:0000313" key="2">
    <source>
        <dbReference type="WBParaSite" id="SRDH1_93390.1"/>
    </source>
</evidence>
<dbReference type="PANTHER" id="PTHR36978:SF4">
    <property type="entry name" value="P-LOOP CONTAINING NUCLEOSIDE TRIPHOSPHATE HYDROLASE PROTEIN"/>
    <property type="match status" value="1"/>
</dbReference>
<dbReference type="WBParaSite" id="SRDH1_93390.1">
    <property type="protein sequence ID" value="SRDH1_93390.1"/>
    <property type="gene ID" value="SRDH1_93390"/>
</dbReference>
<dbReference type="InterPro" id="IPR040632">
    <property type="entry name" value="Sulfotransfer_4"/>
</dbReference>
<reference evidence="1" key="1">
    <citation type="submission" date="2022-06" db="EMBL/GenBank/DDBJ databases">
        <authorList>
            <person name="Berger JAMES D."/>
            <person name="Berger JAMES D."/>
        </authorList>
    </citation>
    <scope>NUCLEOTIDE SEQUENCE [LARGE SCALE GENOMIC DNA]</scope>
</reference>
<evidence type="ECO:0000313" key="1">
    <source>
        <dbReference type="Proteomes" id="UP000050792"/>
    </source>
</evidence>
<accession>A0AA85GGQ2</accession>
<dbReference type="AlphaFoldDB" id="A0AA85GGQ2"/>
<dbReference type="Proteomes" id="UP000050792">
    <property type="component" value="Unassembled WGS sequence"/>
</dbReference>
<dbReference type="Gene3D" id="3.40.50.300">
    <property type="entry name" value="P-loop containing nucleotide triphosphate hydrolases"/>
    <property type="match status" value="1"/>
</dbReference>
<dbReference type="PANTHER" id="PTHR36978">
    <property type="entry name" value="P-LOOP CONTAINING NUCLEOTIDE TRIPHOSPHATE HYDROLASE"/>
    <property type="match status" value="1"/>
</dbReference>
<organism evidence="1 2">
    <name type="scientific">Schistosoma rodhaini</name>
    <dbReference type="NCBI Taxonomy" id="6188"/>
    <lineage>
        <taxon>Eukaryota</taxon>
        <taxon>Metazoa</taxon>
        <taxon>Spiralia</taxon>
        <taxon>Lophotrochozoa</taxon>
        <taxon>Platyhelminthes</taxon>
        <taxon>Trematoda</taxon>
        <taxon>Digenea</taxon>
        <taxon>Strigeidida</taxon>
        <taxon>Schistosomatoidea</taxon>
        <taxon>Schistosomatidae</taxon>
        <taxon>Schistosoma</taxon>
    </lineage>
</organism>
<dbReference type="Pfam" id="PF17784">
    <property type="entry name" value="Sulfotransfer_4"/>
    <property type="match status" value="1"/>
</dbReference>
<name>A0AA85GGQ2_9TREM</name>